<name>A0ABR0XFW3_REHGL</name>
<accession>A0ABR0XFW3</accession>
<protein>
    <recommendedName>
        <fullName evidence="6">Replication factor A C-terminal domain-containing protein</fullName>
    </recommendedName>
</protein>
<evidence type="ECO:0000313" key="7">
    <source>
        <dbReference type="EMBL" id="KAK6158074.1"/>
    </source>
</evidence>
<dbReference type="InterPro" id="IPR013955">
    <property type="entry name" value="Rep_factor-A_C"/>
</dbReference>
<dbReference type="CDD" id="cd04476">
    <property type="entry name" value="RPA1_DBD_C"/>
    <property type="match status" value="1"/>
</dbReference>
<comment type="caution">
    <text evidence="7">The sequence shown here is derived from an EMBL/GenBank/DDBJ whole genome shotgun (WGS) entry which is preliminary data.</text>
</comment>
<dbReference type="InterPro" id="IPR012340">
    <property type="entry name" value="NA-bd_OB-fold"/>
</dbReference>
<keyword evidence="4" id="KW-0862">Zinc</keyword>
<sequence length="365" mass="41357">MPPLFSLIKDINPSKWFWALKLRLIRIYKFPGFGSSSSSPSLECVFHDRETFDILANMDGVDESMLIDVIGKLSAKNDPENKVIMGRPTKLMDIILEDHELIHNGNTSTPISNISSATSKSIVEEFQGEKDLIRTIEEIVEGQEAGNYWVFATIVSVETGSNWWYLACWRCAKKIDAVGGEFYCEKCKRYDKSGNIRYKIHVRVIDTTGNVVFLMWDKECTELIGKTAFDLRATTEENGIPTEIENLVDIKVLFKIQIKSGQIGIHNPYPVRKLTTDDSIISKYCGLPFDTQESDMFSKLKSSELDVGDEFCSYEDDATTPLNGKKPLISKEDVIDSNLKRSLIDEFSSTAKDKTLKIELKKEKE</sequence>
<comment type="similarity">
    <text evidence="1">Belongs to the replication factor A protein 1 family.</text>
</comment>
<dbReference type="InterPro" id="IPR047192">
    <property type="entry name" value="Euk_RPA1_DBD_C"/>
</dbReference>
<dbReference type="Gene3D" id="2.40.50.140">
    <property type="entry name" value="Nucleic acid-binding proteins"/>
    <property type="match status" value="1"/>
</dbReference>
<keyword evidence="3" id="KW-0863">Zinc-finger</keyword>
<dbReference type="SUPFAM" id="SSF50249">
    <property type="entry name" value="Nucleic acid-binding proteins"/>
    <property type="match status" value="1"/>
</dbReference>
<feature type="domain" description="Replication factor A C-terminal" evidence="6">
    <location>
        <begin position="150"/>
        <end position="259"/>
    </location>
</feature>
<dbReference type="Pfam" id="PF08646">
    <property type="entry name" value="Rep_fac-A_C"/>
    <property type="match status" value="1"/>
</dbReference>
<dbReference type="Proteomes" id="UP001318860">
    <property type="component" value="Unassembled WGS sequence"/>
</dbReference>
<evidence type="ECO:0000256" key="2">
    <source>
        <dbReference type="ARBA" id="ARBA00022723"/>
    </source>
</evidence>
<evidence type="ECO:0000256" key="1">
    <source>
        <dbReference type="ARBA" id="ARBA00005690"/>
    </source>
</evidence>
<evidence type="ECO:0000313" key="8">
    <source>
        <dbReference type="Proteomes" id="UP001318860"/>
    </source>
</evidence>
<keyword evidence="2" id="KW-0479">Metal-binding</keyword>
<organism evidence="7 8">
    <name type="scientific">Rehmannia glutinosa</name>
    <name type="common">Chinese foxglove</name>
    <dbReference type="NCBI Taxonomy" id="99300"/>
    <lineage>
        <taxon>Eukaryota</taxon>
        <taxon>Viridiplantae</taxon>
        <taxon>Streptophyta</taxon>
        <taxon>Embryophyta</taxon>
        <taxon>Tracheophyta</taxon>
        <taxon>Spermatophyta</taxon>
        <taxon>Magnoliopsida</taxon>
        <taxon>eudicotyledons</taxon>
        <taxon>Gunneridae</taxon>
        <taxon>Pentapetalae</taxon>
        <taxon>asterids</taxon>
        <taxon>lamiids</taxon>
        <taxon>Lamiales</taxon>
        <taxon>Orobanchaceae</taxon>
        <taxon>Rehmannieae</taxon>
        <taxon>Rehmannia</taxon>
    </lineage>
</organism>
<evidence type="ECO:0000256" key="3">
    <source>
        <dbReference type="ARBA" id="ARBA00022771"/>
    </source>
</evidence>
<keyword evidence="8" id="KW-1185">Reference proteome</keyword>
<evidence type="ECO:0000256" key="4">
    <source>
        <dbReference type="ARBA" id="ARBA00022833"/>
    </source>
</evidence>
<gene>
    <name evidence="7" type="ORF">DH2020_005388</name>
</gene>
<keyword evidence="5" id="KW-0238">DNA-binding</keyword>
<dbReference type="EMBL" id="JABTTQ020000004">
    <property type="protein sequence ID" value="KAK6158074.1"/>
    <property type="molecule type" value="Genomic_DNA"/>
</dbReference>
<evidence type="ECO:0000256" key="5">
    <source>
        <dbReference type="ARBA" id="ARBA00023125"/>
    </source>
</evidence>
<dbReference type="PANTHER" id="PTHR47165">
    <property type="entry name" value="OS03G0429900 PROTEIN"/>
    <property type="match status" value="1"/>
</dbReference>
<dbReference type="PANTHER" id="PTHR47165:SF4">
    <property type="entry name" value="OS03G0429900 PROTEIN"/>
    <property type="match status" value="1"/>
</dbReference>
<proteinExistence type="inferred from homology"/>
<reference evidence="7 8" key="1">
    <citation type="journal article" date="2021" name="Comput. Struct. Biotechnol. J.">
        <title>De novo genome assembly of the potent medicinal plant Rehmannia glutinosa using nanopore technology.</title>
        <authorList>
            <person name="Ma L."/>
            <person name="Dong C."/>
            <person name="Song C."/>
            <person name="Wang X."/>
            <person name="Zheng X."/>
            <person name="Niu Y."/>
            <person name="Chen S."/>
            <person name="Feng W."/>
        </authorList>
    </citation>
    <scope>NUCLEOTIDE SEQUENCE [LARGE SCALE GENOMIC DNA]</scope>
    <source>
        <strain evidence="7">DH-2019</strain>
    </source>
</reference>
<evidence type="ECO:0000259" key="6">
    <source>
        <dbReference type="Pfam" id="PF08646"/>
    </source>
</evidence>